<proteinExistence type="predicted"/>
<dbReference type="EMBL" id="FNZF01000001">
    <property type="protein sequence ID" value="SEI77446.1"/>
    <property type="molecule type" value="Genomic_DNA"/>
</dbReference>
<dbReference type="GO" id="GO:0003677">
    <property type="term" value="F:DNA binding"/>
    <property type="evidence" value="ECO:0007669"/>
    <property type="project" value="InterPro"/>
</dbReference>
<evidence type="ECO:0000259" key="1">
    <source>
        <dbReference type="SMART" id="SM00966"/>
    </source>
</evidence>
<dbReference type="SUPFAM" id="SSF89447">
    <property type="entry name" value="AbrB/MazE/MraZ-like"/>
    <property type="match status" value="1"/>
</dbReference>
<keyword evidence="3" id="KW-1185">Reference proteome</keyword>
<dbReference type="SMART" id="SM00966">
    <property type="entry name" value="SpoVT_AbrB"/>
    <property type="match status" value="1"/>
</dbReference>
<dbReference type="AlphaFoldDB" id="A0A1H6TDU2"/>
<name>A0A1H6TDU2_9BACL</name>
<dbReference type="OrthoDB" id="582905at2"/>
<dbReference type="Gene3D" id="2.10.260.10">
    <property type="match status" value="1"/>
</dbReference>
<organism evidence="2 3">
    <name type="scientific">Bhargavaea ginsengi</name>
    <dbReference type="NCBI Taxonomy" id="426757"/>
    <lineage>
        <taxon>Bacteria</taxon>
        <taxon>Bacillati</taxon>
        <taxon>Bacillota</taxon>
        <taxon>Bacilli</taxon>
        <taxon>Bacillales</taxon>
        <taxon>Caryophanaceae</taxon>
        <taxon>Bhargavaea</taxon>
    </lineage>
</organism>
<dbReference type="Pfam" id="PF04014">
    <property type="entry name" value="MazE_antitoxin"/>
    <property type="match status" value="1"/>
</dbReference>
<gene>
    <name evidence="2" type="ORF">SAMN04488127_0432</name>
</gene>
<dbReference type="InterPro" id="IPR007159">
    <property type="entry name" value="SpoVT-AbrB_dom"/>
</dbReference>
<protein>
    <submittedName>
        <fullName evidence="2">Antidote-toxin recognition MazE, antitoxin</fullName>
    </submittedName>
</protein>
<sequence length="94" mass="10725">MDERVYGNTMASDYIKRKVTKIGNSHGVTLPSKVMEHLKLGPGDEVRFRIGNDGRVALDKHENTSGPEDRSDGFRQLMDNYEASFRIMKNRQNP</sequence>
<reference evidence="3" key="1">
    <citation type="submission" date="2016-10" db="EMBL/GenBank/DDBJ databases">
        <authorList>
            <person name="Varghese N."/>
            <person name="Submissions S."/>
        </authorList>
    </citation>
    <scope>NUCLEOTIDE SEQUENCE [LARGE SCALE GENOMIC DNA]</scope>
    <source>
        <strain evidence="3">CGMCC 1.6763</strain>
    </source>
</reference>
<dbReference type="InterPro" id="IPR037914">
    <property type="entry name" value="SpoVT-AbrB_sf"/>
</dbReference>
<evidence type="ECO:0000313" key="2">
    <source>
        <dbReference type="EMBL" id="SEI77446.1"/>
    </source>
</evidence>
<dbReference type="Proteomes" id="UP000199200">
    <property type="component" value="Unassembled WGS sequence"/>
</dbReference>
<feature type="domain" description="SpoVT-AbrB" evidence="1">
    <location>
        <begin position="20"/>
        <end position="66"/>
    </location>
</feature>
<evidence type="ECO:0000313" key="3">
    <source>
        <dbReference type="Proteomes" id="UP000199200"/>
    </source>
</evidence>
<dbReference type="RefSeq" id="WP_092049384.1">
    <property type="nucleotide sequence ID" value="NZ_FNZF01000001.1"/>
</dbReference>
<dbReference type="STRING" id="426757.SAMN04488127_0432"/>
<accession>A0A1H6TDU2</accession>